<dbReference type="Proteomes" id="UP000676336">
    <property type="component" value="Unassembled WGS sequence"/>
</dbReference>
<proteinExistence type="predicted"/>
<accession>A0A8S2L316</accession>
<comment type="caution">
    <text evidence="1">The sequence shown here is derived from an EMBL/GenBank/DDBJ whole genome shotgun (WGS) entry which is preliminary data.</text>
</comment>
<dbReference type="InterPro" id="IPR042047">
    <property type="entry name" value="SleB_dom1"/>
</dbReference>
<reference evidence="1" key="1">
    <citation type="submission" date="2021-02" db="EMBL/GenBank/DDBJ databases">
        <authorList>
            <person name="Nowell W R."/>
        </authorList>
    </citation>
    <scope>NUCLEOTIDE SEQUENCE</scope>
</reference>
<dbReference type="AlphaFoldDB" id="A0A8S2L316"/>
<dbReference type="EMBL" id="CAJOBI010001199">
    <property type="protein sequence ID" value="CAF3868537.1"/>
    <property type="molecule type" value="Genomic_DNA"/>
</dbReference>
<dbReference type="Gene3D" id="1.10.10.2520">
    <property type="entry name" value="Cell wall hydrolase SleB, domain 1"/>
    <property type="match status" value="1"/>
</dbReference>
<gene>
    <name evidence="1" type="ORF">SMN809_LOCUS4951</name>
</gene>
<sequence length="71" mass="7920">MTLYPQSLNEIDVVTRTVYGEARGESKDGQAAVAWVIRNRAAAGVSLSVWLREITKEIGCMCIVDFIFQNQ</sequence>
<organism evidence="1 2">
    <name type="scientific">Rotaria magnacalcarata</name>
    <dbReference type="NCBI Taxonomy" id="392030"/>
    <lineage>
        <taxon>Eukaryota</taxon>
        <taxon>Metazoa</taxon>
        <taxon>Spiralia</taxon>
        <taxon>Gnathifera</taxon>
        <taxon>Rotifera</taxon>
        <taxon>Eurotatoria</taxon>
        <taxon>Bdelloidea</taxon>
        <taxon>Philodinida</taxon>
        <taxon>Philodinidae</taxon>
        <taxon>Rotaria</taxon>
    </lineage>
</organism>
<protein>
    <submittedName>
        <fullName evidence="1">Uncharacterized protein</fullName>
    </submittedName>
</protein>
<evidence type="ECO:0000313" key="1">
    <source>
        <dbReference type="EMBL" id="CAF3868537.1"/>
    </source>
</evidence>
<evidence type="ECO:0000313" key="2">
    <source>
        <dbReference type="Proteomes" id="UP000676336"/>
    </source>
</evidence>
<name>A0A8S2L316_9BILA</name>